<dbReference type="Pfam" id="PF01113">
    <property type="entry name" value="DapB_N"/>
    <property type="match status" value="1"/>
</dbReference>
<dbReference type="Proteomes" id="UP000808038">
    <property type="component" value="Unassembled WGS sequence"/>
</dbReference>
<dbReference type="EMBL" id="JAAOCP010000005">
    <property type="protein sequence ID" value="MBJ7638778.1"/>
    <property type="molecule type" value="Genomic_DNA"/>
</dbReference>
<evidence type="ECO:0000259" key="15">
    <source>
        <dbReference type="Pfam" id="PF05173"/>
    </source>
</evidence>
<feature type="domain" description="Dihydrodipicolinate reductase N-terminal" evidence="14">
    <location>
        <begin position="3"/>
        <end position="113"/>
    </location>
</feature>
<comment type="caution">
    <text evidence="17">The sequence shown here is derived from an EMBL/GenBank/DDBJ whole genome shotgun (WGS) entry which is preliminary data.</text>
</comment>
<dbReference type="InterPro" id="IPR022663">
    <property type="entry name" value="DapB_C"/>
</dbReference>
<dbReference type="Gene3D" id="3.40.50.720">
    <property type="entry name" value="NAD(P)-binding Rossmann-like Domain"/>
    <property type="match status" value="1"/>
</dbReference>
<name>A0A4Z0RJ71_WEICO</name>
<feature type="binding site" evidence="13">
    <location>
        <begin position="8"/>
        <end position="13"/>
    </location>
    <ligand>
        <name>NAD(+)</name>
        <dbReference type="ChEBI" id="CHEBI:57540"/>
    </ligand>
</feature>
<dbReference type="PANTHER" id="PTHR20836">
    <property type="entry name" value="DIHYDRODIPICOLINATE REDUCTASE"/>
    <property type="match status" value="1"/>
</dbReference>
<dbReference type="EMBL" id="JAAOCX010000008">
    <property type="protein sequence ID" value="MBJ7632840.1"/>
    <property type="molecule type" value="Genomic_DNA"/>
</dbReference>
<keyword evidence="7 13" id="KW-0520">NAD</keyword>
<feature type="binding site" evidence="13">
    <location>
        <begin position="110"/>
        <end position="113"/>
    </location>
    <ligand>
        <name>NAD(+)</name>
        <dbReference type="ChEBI" id="CHEBI:57540"/>
    </ligand>
</feature>
<accession>A0A4Z0RJ71</accession>
<keyword evidence="5 13" id="KW-0220">Diaminopimelate biosynthesis</keyword>
<comment type="function">
    <text evidence="13">Catalyzes the conversion of 4-hydroxy-tetrahydrodipicolinate (HTPA) to tetrahydrodipicolinate.</text>
</comment>
<dbReference type="AlphaFoldDB" id="A0A4Z0RJ71"/>
<dbReference type="RefSeq" id="WP_135411351.1">
    <property type="nucleotide sequence ID" value="NZ_JAAOCJ010000009.1"/>
</dbReference>
<keyword evidence="8 13" id="KW-0457">Lysine biosynthesis</keyword>
<reference evidence="17" key="1">
    <citation type="submission" date="2020-02" db="EMBL/GenBank/DDBJ databases">
        <authorList>
            <person name="Fontana A."/>
            <person name="Patrone V."/>
            <person name="Morelli L."/>
        </authorList>
    </citation>
    <scope>NUCLEOTIDE SEQUENCE</scope>
    <source>
        <strain evidence="16">CCUG 30943</strain>
        <strain evidence="17">CCUG 43002</strain>
    </source>
</reference>
<dbReference type="GO" id="GO:0008839">
    <property type="term" value="F:4-hydroxy-tetrahydrodipicolinate reductase"/>
    <property type="evidence" value="ECO:0007669"/>
    <property type="project" value="UniProtKB-UniRule"/>
</dbReference>
<organism evidence="17 18">
    <name type="scientific">Weissella confusa</name>
    <name type="common">Lactobacillus confusus</name>
    <dbReference type="NCBI Taxonomy" id="1583"/>
    <lineage>
        <taxon>Bacteria</taxon>
        <taxon>Bacillati</taxon>
        <taxon>Bacillota</taxon>
        <taxon>Bacilli</taxon>
        <taxon>Lactobacillales</taxon>
        <taxon>Lactobacillaceae</taxon>
        <taxon>Weissella</taxon>
    </lineage>
</organism>
<dbReference type="GO" id="GO:0051287">
    <property type="term" value="F:NAD binding"/>
    <property type="evidence" value="ECO:0007669"/>
    <property type="project" value="UniProtKB-UniRule"/>
</dbReference>
<dbReference type="GO" id="GO:0019877">
    <property type="term" value="P:diaminopimelate biosynthetic process"/>
    <property type="evidence" value="ECO:0007669"/>
    <property type="project" value="UniProtKB-UniRule"/>
</dbReference>
<evidence type="ECO:0000256" key="5">
    <source>
        <dbReference type="ARBA" id="ARBA00022915"/>
    </source>
</evidence>
<evidence type="ECO:0000256" key="7">
    <source>
        <dbReference type="ARBA" id="ARBA00023027"/>
    </source>
</evidence>
<comment type="subunit">
    <text evidence="13">Homotetramer.</text>
</comment>
<dbReference type="EC" id="1.17.1.8" evidence="10 13"/>
<keyword evidence="3 13" id="KW-0028">Amino-acid biosynthesis</keyword>
<comment type="subcellular location">
    <subcellularLocation>
        <location evidence="13">Cytoplasm</location>
    </subcellularLocation>
</comment>
<comment type="catalytic activity">
    <reaction evidence="11 13">
        <text>(S)-2,3,4,5-tetrahydrodipicolinate + NADP(+) + H2O = (2S,4S)-4-hydroxy-2,3,4,5-tetrahydrodipicolinate + NADPH + H(+)</text>
        <dbReference type="Rhea" id="RHEA:35331"/>
        <dbReference type="ChEBI" id="CHEBI:15377"/>
        <dbReference type="ChEBI" id="CHEBI:15378"/>
        <dbReference type="ChEBI" id="CHEBI:16845"/>
        <dbReference type="ChEBI" id="CHEBI:57783"/>
        <dbReference type="ChEBI" id="CHEBI:58349"/>
        <dbReference type="ChEBI" id="CHEBI:67139"/>
        <dbReference type="EC" id="1.17.1.8"/>
    </reaction>
</comment>
<comment type="catalytic activity">
    <reaction evidence="12 13">
        <text>(S)-2,3,4,5-tetrahydrodipicolinate + NAD(+) + H2O = (2S,4S)-4-hydroxy-2,3,4,5-tetrahydrodipicolinate + NADH + H(+)</text>
        <dbReference type="Rhea" id="RHEA:35323"/>
        <dbReference type="ChEBI" id="CHEBI:15377"/>
        <dbReference type="ChEBI" id="CHEBI:15378"/>
        <dbReference type="ChEBI" id="CHEBI:16845"/>
        <dbReference type="ChEBI" id="CHEBI:57540"/>
        <dbReference type="ChEBI" id="CHEBI:57945"/>
        <dbReference type="ChEBI" id="CHEBI:67139"/>
        <dbReference type="EC" id="1.17.1.8"/>
    </reaction>
</comment>
<dbReference type="GO" id="GO:0009089">
    <property type="term" value="P:lysine biosynthetic process via diaminopimelate"/>
    <property type="evidence" value="ECO:0007669"/>
    <property type="project" value="UniProtKB-UniRule"/>
</dbReference>
<dbReference type="InterPro" id="IPR022664">
    <property type="entry name" value="DapB_N_CS"/>
</dbReference>
<dbReference type="GO" id="GO:0016726">
    <property type="term" value="F:oxidoreductase activity, acting on CH or CH2 groups, NAD or NADP as acceptor"/>
    <property type="evidence" value="ECO:0007669"/>
    <property type="project" value="UniProtKB-UniRule"/>
</dbReference>
<dbReference type="InterPro" id="IPR023940">
    <property type="entry name" value="DHDPR_bac"/>
</dbReference>
<evidence type="ECO:0000256" key="12">
    <source>
        <dbReference type="ARBA" id="ARBA00049396"/>
    </source>
</evidence>
<evidence type="ECO:0000256" key="4">
    <source>
        <dbReference type="ARBA" id="ARBA00022857"/>
    </source>
</evidence>
<evidence type="ECO:0000313" key="17">
    <source>
        <dbReference type="EMBL" id="MBJ7638778.1"/>
    </source>
</evidence>
<keyword evidence="2 13" id="KW-0963">Cytoplasm</keyword>
<evidence type="ECO:0000256" key="3">
    <source>
        <dbReference type="ARBA" id="ARBA00022605"/>
    </source>
</evidence>
<evidence type="ECO:0000256" key="13">
    <source>
        <dbReference type="HAMAP-Rule" id="MF_00102"/>
    </source>
</evidence>
<dbReference type="CDD" id="cd02274">
    <property type="entry name" value="DHDPR_N"/>
    <property type="match status" value="1"/>
</dbReference>
<dbReference type="InterPro" id="IPR000846">
    <property type="entry name" value="DapB_N"/>
</dbReference>
<evidence type="ECO:0000259" key="14">
    <source>
        <dbReference type="Pfam" id="PF01113"/>
    </source>
</evidence>
<keyword evidence="4 13" id="KW-0521">NADP</keyword>
<evidence type="ECO:0000256" key="8">
    <source>
        <dbReference type="ARBA" id="ARBA00023154"/>
    </source>
</evidence>
<comment type="caution">
    <text evidence="13">Lacks conserved residue(s) required for the propagation of feature annotation.</text>
</comment>
<dbReference type="PIRSF" id="PIRSF000161">
    <property type="entry name" value="DHPR"/>
    <property type="match status" value="1"/>
</dbReference>
<comment type="similarity">
    <text evidence="1 13">Belongs to the DapB family.</text>
</comment>
<protein>
    <recommendedName>
        <fullName evidence="10 13">4-hydroxy-tetrahydrodipicolinate reductase</fullName>
        <shortName evidence="13">HTPA reductase</shortName>
        <ecNumber evidence="10 13">1.17.1.8</ecNumber>
    </recommendedName>
</protein>
<keyword evidence="18" id="KW-1185">Reference proteome</keyword>
<dbReference type="Proteomes" id="UP000728106">
    <property type="component" value="Unassembled WGS sequence"/>
</dbReference>
<dbReference type="HAMAP" id="MF_00102">
    <property type="entry name" value="DapB"/>
    <property type="match status" value="1"/>
</dbReference>
<dbReference type="NCBIfam" id="TIGR00036">
    <property type="entry name" value="dapB"/>
    <property type="match status" value="1"/>
</dbReference>
<comment type="caution">
    <text evidence="13">Was originally thought to be a dihydrodipicolinate reductase (DHDPR), catalyzing the conversion of dihydrodipicolinate to tetrahydrodipicolinate. However, it was shown in E.coli that the substrate of the enzymatic reaction is not dihydrodipicolinate (DHDP) but in fact (2S,4S)-4-hydroxy-2,3,4,5-tetrahydrodipicolinic acid (HTPA), the product released by the DapA-catalyzed reaction.</text>
</comment>
<evidence type="ECO:0000313" key="16">
    <source>
        <dbReference type="EMBL" id="MBJ7632840.1"/>
    </source>
</evidence>
<dbReference type="PANTHER" id="PTHR20836:SF0">
    <property type="entry name" value="4-HYDROXY-TETRAHYDRODIPICOLINATE REDUCTASE 1, CHLOROPLASTIC-RELATED"/>
    <property type="match status" value="1"/>
</dbReference>
<dbReference type="Gene3D" id="3.30.360.10">
    <property type="entry name" value="Dihydrodipicolinate Reductase, domain 2"/>
    <property type="match status" value="1"/>
</dbReference>
<proteinExistence type="inferred from homology"/>
<evidence type="ECO:0000256" key="1">
    <source>
        <dbReference type="ARBA" id="ARBA00006642"/>
    </source>
</evidence>
<evidence type="ECO:0000256" key="9">
    <source>
        <dbReference type="ARBA" id="ARBA00037922"/>
    </source>
</evidence>
<comment type="pathway">
    <text evidence="9 13">Amino-acid biosynthesis; L-lysine biosynthesis via DAP pathway; (S)-tetrahydrodipicolinate from L-aspartate: step 4/4.</text>
</comment>
<feature type="binding site" evidence="13">
    <location>
        <position position="39"/>
    </location>
    <ligand>
        <name>NAD(+)</name>
        <dbReference type="ChEBI" id="CHEBI:57540"/>
    </ligand>
</feature>
<feature type="active site" description="Proton donor" evidence="13">
    <location>
        <position position="144"/>
    </location>
</feature>
<dbReference type="GO" id="GO:0050661">
    <property type="term" value="F:NADP binding"/>
    <property type="evidence" value="ECO:0007669"/>
    <property type="project" value="UniProtKB-UniRule"/>
</dbReference>
<feature type="active site" description="Proton donor/acceptor" evidence="13">
    <location>
        <position position="140"/>
    </location>
</feature>
<evidence type="ECO:0000256" key="2">
    <source>
        <dbReference type="ARBA" id="ARBA00022490"/>
    </source>
</evidence>
<gene>
    <name evidence="13" type="primary">dapB</name>
    <name evidence="17" type="ORF">HAU20_05160</name>
    <name evidence="16" type="ORF">HAU43_07050</name>
</gene>
<feature type="binding site" evidence="13">
    <location>
        <begin position="84"/>
        <end position="86"/>
    </location>
    <ligand>
        <name>NAD(+)</name>
        <dbReference type="ChEBI" id="CHEBI:57540"/>
    </ligand>
</feature>
<evidence type="ECO:0000256" key="10">
    <source>
        <dbReference type="ARBA" id="ARBA00038983"/>
    </source>
</evidence>
<evidence type="ECO:0000313" key="18">
    <source>
        <dbReference type="Proteomes" id="UP000728106"/>
    </source>
</evidence>
<feature type="binding site" evidence="13">
    <location>
        <begin position="150"/>
        <end position="151"/>
    </location>
    <ligand>
        <name>(S)-2,3,4,5-tetrahydrodipicolinate</name>
        <dbReference type="ChEBI" id="CHEBI:16845"/>
    </ligand>
</feature>
<dbReference type="InterPro" id="IPR036291">
    <property type="entry name" value="NAD(P)-bd_dom_sf"/>
</dbReference>
<dbReference type="FunFam" id="3.30.360.10:FF:000009">
    <property type="entry name" value="4-hydroxy-tetrahydrodipicolinate reductase"/>
    <property type="match status" value="1"/>
</dbReference>
<reference evidence="17 18" key="2">
    <citation type="journal article" date="2021" name="Int. J. Food Microbiol.">
        <title>Safety demonstration of a microbial species for use in the food chain: Weissella confusa.</title>
        <authorList>
            <person name="Bourdichon F."/>
            <person name="Patrone V."/>
            <person name="Fontana A."/>
            <person name="Milani G."/>
            <person name="Morelli L."/>
        </authorList>
    </citation>
    <scope>NUCLEOTIDE SEQUENCE [LARGE SCALE GENOMIC DNA]</scope>
    <source>
        <strain evidence="16">CCUG 30943</strain>
        <strain evidence="17 18">CCUG 43002</strain>
    </source>
</reference>
<evidence type="ECO:0000256" key="6">
    <source>
        <dbReference type="ARBA" id="ARBA00023002"/>
    </source>
</evidence>
<keyword evidence="6 13" id="KW-0560">Oxidoreductase</keyword>
<dbReference type="GO" id="GO:0005829">
    <property type="term" value="C:cytosol"/>
    <property type="evidence" value="ECO:0007669"/>
    <property type="project" value="TreeGrafter"/>
</dbReference>
<evidence type="ECO:0000256" key="11">
    <source>
        <dbReference type="ARBA" id="ARBA00049080"/>
    </source>
</evidence>
<dbReference type="SUPFAM" id="SSF55347">
    <property type="entry name" value="Glyceraldehyde-3-phosphate dehydrogenase-like, C-terminal domain"/>
    <property type="match status" value="1"/>
</dbReference>
<dbReference type="PROSITE" id="PS01298">
    <property type="entry name" value="DAPB"/>
    <property type="match status" value="1"/>
</dbReference>
<feature type="domain" description="Dihydrodipicolinate reductase C-terminal" evidence="15">
    <location>
        <begin position="117"/>
        <end position="246"/>
    </location>
</feature>
<dbReference type="Pfam" id="PF05173">
    <property type="entry name" value="DapB_C"/>
    <property type="match status" value="1"/>
</dbReference>
<sequence length="246" mass="26338">MTTVLLAGGFGKMGLEIQSLIAEQPDLELVGILSATLHESPISVYTELDEIDTPADVWVDVTQPESAFDNATYALSHGYDLVVGTSGLSAEDVTQLGHLAQKYNRHAIIVPNFSLSAVLLMQFAEQAAKYMPDAEIIEIHNPHKLDAPSGTAKATAAKIAAAREAEPVAQRQHDAALGEVIDNVPVHAVRLPGYVAEEEVIFGAPGETLRLKQTSFTRTSFMGGVALAIRQVHQIDGLVVGLEHLL</sequence>
<dbReference type="SUPFAM" id="SSF51735">
    <property type="entry name" value="NAD(P)-binding Rossmann-fold domains"/>
    <property type="match status" value="1"/>
</dbReference>